<evidence type="ECO:0000313" key="3">
    <source>
        <dbReference type="EMBL" id="CCH72760.1"/>
    </source>
</evidence>
<dbReference type="STRING" id="1193182.BN11_1960008"/>
<evidence type="ECO:0000256" key="1">
    <source>
        <dbReference type="SAM" id="Phobius"/>
    </source>
</evidence>
<name>W6JVZ8_9MICO</name>
<proteinExistence type="predicted"/>
<reference evidence="3 4" key="1">
    <citation type="journal article" date="2013" name="ISME J.">
        <title>A metabolic model for members of the genus Tetrasphaera involved in enhanced biological phosphorus removal.</title>
        <authorList>
            <person name="Kristiansen R."/>
            <person name="Nguyen H.T.T."/>
            <person name="Saunders A.M."/>
            <person name="Nielsen J.L."/>
            <person name="Wimmer R."/>
            <person name="Le V.Q."/>
            <person name="McIlroy S.J."/>
            <person name="Petrovski S."/>
            <person name="Seviour R.J."/>
            <person name="Calteau A."/>
            <person name="Nielsen K.L."/>
            <person name="Nielsen P.H."/>
        </authorList>
    </citation>
    <scope>NUCLEOTIDE SEQUENCE [LARGE SCALE GENOMIC DNA]</scope>
    <source>
        <strain evidence="3 4">Ben110</strain>
    </source>
</reference>
<sequence>MSFLLATHLPHRLATWSPVRQERGSATIQMVVLMPALFTLMFLGVQAAVLYQGRTITLAAAQEGARVSAAADGTNVAGVAAASDFVSSTSAGLKNTSVSGNRTATTATITVTTHTVSLIPFVSPKITQSASMPVERLTG</sequence>
<dbReference type="AlphaFoldDB" id="W6JVZ8"/>
<feature type="transmembrane region" description="Helical" evidence="1">
    <location>
        <begin position="30"/>
        <end position="51"/>
    </location>
</feature>
<dbReference type="InterPro" id="IPR012495">
    <property type="entry name" value="TadE-like_dom"/>
</dbReference>
<dbReference type="Proteomes" id="UP000035763">
    <property type="component" value="Unassembled WGS sequence"/>
</dbReference>
<organism evidence="3 4">
    <name type="scientific">Nostocoides australiense Ben110</name>
    <dbReference type="NCBI Taxonomy" id="1193182"/>
    <lineage>
        <taxon>Bacteria</taxon>
        <taxon>Bacillati</taxon>
        <taxon>Actinomycetota</taxon>
        <taxon>Actinomycetes</taxon>
        <taxon>Micrococcales</taxon>
        <taxon>Intrasporangiaceae</taxon>
        <taxon>Nostocoides</taxon>
    </lineage>
</organism>
<protein>
    <submittedName>
        <fullName evidence="3">TadE family protein</fullName>
    </submittedName>
</protein>
<dbReference type="OrthoDB" id="4227347at2"/>
<comment type="caution">
    <text evidence="3">The sequence shown here is derived from an EMBL/GenBank/DDBJ whole genome shotgun (WGS) entry which is preliminary data.</text>
</comment>
<evidence type="ECO:0000313" key="4">
    <source>
        <dbReference type="Proteomes" id="UP000035763"/>
    </source>
</evidence>
<dbReference type="RefSeq" id="WP_083433733.1">
    <property type="nucleotide sequence ID" value="NZ_HG764815.1"/>
</dbReference>
<dbReference type="Pfam" id="PF07811">
    <property type="entry name" value="TadE"/>
    <property type="match status" value="1"/>
</dbReference>
<keyword evidence="4" id="KW-1185">Reference proteome</keyword>
<dbReference type="EMBL" id="CAJA01000108">
    <property type="protein sequence ID" value="CCH72760.1"/>
    <property type="molecule type" value="Genomic_DNA"/>
</dbReference>
<feature type="domain" description="TadE-like" evidence="2">
    <location>
        <begin position="24"/>
        <end position="66"/>
    </location>
</feature>
<evidence type="ECO:0000259" key="2">
    <source>
        <dbReference type="Pfam" id="PF07811"/>
    </source>
</evidence>
<accession>W6JVZ8</accession>
<gene>
    <name evidence="3" type="ORF">BN11_1960008</name>
</gene>
<keyword evidence="1" id="KW-0472">Membrane</keyword>
<keyword evidence="1" id="KW-1133">Transmembrane helix</keyword>
<keyword evidence="1" id="KW-0812">Transmembrane</keyword>